<accession>A0A0M2VCV7</accession>
<gene>
    <name evidence="1" type="ORF">WG68_03185</name>
</gene>
<dbReference type="AlphaFoldDB" id="A0A0M2VCV7"/>
<sequence length="231" mass="25952">MNLNVIRNLALLIMLGALVGCAGTYRAYVDMLSYAFTPPTDASLSLAQVNASATDLLYLRHGDRPQAVLALAFIEQQQHKWISADGVLLVLEQGRLVRTSGLSNDLLYLTNRAADPLKRLPDELFRASWLRLADWSKGEYGYQINSEFKAAGLQDLAFFDQSIKTLVFEERVEYPNQANFIGVNKSFNNTYWFDSATGLLVQSRQQLSPQTDPIEMTYISRIGRLLQAHSL</sequence>
<evidence type="ECO:0000313" key="2">
    <source>
        <dbReference type="Proteomes" id="UP000034228"/>
    </source>
</evidence>
<dbReference type="OrthoDB" id="5591889at2"/>
<evidence type="ECO:0008006" key="3">
    <source>
        <dbReference type="Google" id="ProtNLM"/>
    </source>
</evidence>
<reference evidence="1 2" key="1">
    <citation type="submission" date="2015-03" db="EMBL/GenBank/DDBJ databases">
        <title>Draft genome sequences of two protease-producing strains of Arsukibacterium isolated from two cold and alkaline environments.</title>
        <authorList>
            <person name="Lylloff J.E."/>
            <person name="Skov L.B."/>
            <person name="Jepsen M."/>
            <person name="Hallin P.F."/>
            <person name="Sorensen S.J."/>
            <person name="Stougaard P."/>
            <person name="Glaring M.A."/>
        </authorList>
    </citation>
    <scope>NUCLEOTIDE SEQUENCE [LARGE SCALE GENOMIC DNA]</scope>
    <source>
        <strain evidence="1 2">GCM72</strain>
    </source>
</reference>
<keyword evidence="2" id="KW-1185">Reference proteome</keyword>
<comment type="caution">
    <text evidence="1">The sequence shown here is derived from an EMBL/GenBank/DDBJ whole genome shotgun (WGS) entry which is preliminary data.</text>
</comment>
<dbReference type="EMBL" id="LAHO01000002">
    <property type="protein sequence ID" value="KKO46953.1"/>
    <property type="molecule type" value="Genomic_DNA"/>
</dbReference>
<dbReference type="Proteomes" id="UP000034228">
    <property type="component" value="Unassembled WGS sequence"/>
</dbReference>
<dbReference type="Gene3D" id="2.40.360.10">
    <property type="entry name" value="YmcC-like"/>
    <property type="match status" value="1"/>
</dbReference>
<organism evidence="1 2">
    <name type="scientific">Arsukibacterium ikkense</name>
    <dbReference type="NCBI Taxonomy" id="336831"/>
    <lineage>
        <taxon>Bacteria</taxon>
        <taxon>Pseudomonadati</taxon>
        <taxon>Pseudomonadota</taxon>
        <taxon>Gammaproteobacteria</taxon>
        <taxon>Chromatiales</taxon>
        <taxon>Chromatiaceae</taxon>
        <taxon>Arsukibacterium</taxon>
    </lineage>
</organism>
<evidence type="ECO:0000313" key="1">
    <source>
        <dbReference type="EMBL" id="KKO46953.1"/>
    </source>
</evidence>
<dbReference type="PROSITE" id="PS51257">
    <property type="entry name" value="PROKAR_LIPOPROTEIN"/>
    <property type="match status" value="1"/>
</dbReference>
<name>A0A0M2VCV7_9GAMM</name>
<dbReference type="STRING" id="336831.WG68_03185"/>
<dbReference type="PATRIC" id="fig|336831.14.peg.3795"/>
<dbReference type="RefSeq" id="WP_046556201.1">
    <property type="nucleotide sequence ID" value="NZ_LAHO01000002.1"/>
</dbReference>
<dbReference type="InterPro" id="IPR023373">
    <property type="entry name" value="YmcC_sf"/>
</dbReference>
<proteinExistence type="predicted"/>
<protein>
    <recommendedName>
        <fullName evidence="3">YjbF family lipoprotein</fullName>
    </recommendedName>
</protein>
<dbReference type="InterPro" id="IPR021308">
    <property type="entry name" value="GfcB"/>
</dbReference>
<dbReference type="Pfam" id="PF11102">
    <property type="entry name" value="YjbF"/>
    <property type="match status" value="1"/>
</dbReference>
<dbReference type="SUPFAM" id="SSF159270">
    <property type="entry name" value="YmcC-like"/>
    <property type="match status" value="1"/>
</dbReference>